<evidence type="ECO:0000313" key="2">
    <source>
        <dbReference type="EMBL" id="ODH26744.1"/>
    </source>
</evidence>
<dbReference type="AlphaFoldDB" id="A0A1D2JDC8"/>
<sequence length="78" mass="8309">MTTKGAAAADQSQRGQQGWELGIACNVHIPLGYHSKRTGSLQIKTNYSSRSVDRRSDIQGSGTPSGIYSPGQMPLLSC</sequence>
<comment type="caution">
    <text evidence="2">The sequence shown here is derived from an EMBL/GenBank/DDBJ whole genome shotgun (WGS) entry which is preliminary data.</text>
</comment>
<reference evidence="2 3" key="1">
    <citation type="submission" date="2016-06" db="EMBL/GenBank/DDBJ databases">
        <authorList>
            <person name="Kjaerup R.B."/>
            <person name="Dalgaard T.S."/>
            <person name="Juul-Madsen H.R."/>
        </authorList>
    </citation>
    <scope>NUCLEOTIDE SEQUENCE [LARGE SCALE GENOMIC DNA]</scope>
    <source>
        <strain evidence="2 3">Pb300</strain>
    </source>
</reference>
<name>A0A1D2JDC8_PARBR</name>
<dbReference type="EMBL" id="LZYO01000176">
    <property type="protein sequence ID" value="ODH26744.1"/>
    <property type="molecule type" value="Genomic_DNA"/>
</dbReference>
<gene>
    <name evidence="2" type="ORF">ACO22_04429</name>
</gene>
<evidence type="ECO:0000313" key="3">
    <source>
        <dbReference type="Proteomes" id="UP000242814"/>
    </source>
</evidence>
<feature type="region of interest" description="Disordered" evidence="1">
    <location>
        <begin position="44"/>
        <end position="78"/>
    </location>
</feature>
<proteinExistence type="predicted"/>
<organism evidence="2 3">
    <name type="scientific">Paracoccidioides brasiliensis</name>
    <dbReference type="NCBI Taxonomy" id="121759"/>
    <lineage>
        <taxon>Eukaryota</taxon>
        <taxon>Fungi</taxon>
        <taxon>Dikarya</taxon>
        <taxon>Ascomycota</taxon>
        <taxon>Pezizomycotina</taxon>
        <taxon>Eurotiomycetes</taxon>
        <taxon>Eurotiomycetidae</taxon>
        <taxon>Onygenales</taxon>
        <taxon>Ajellomycetaceae</taxon>
        <taxon>Paracoccidioides</taxon>
    </lineage>
</organism>
<dbReference type="Proteomes" id="UP000242814">
    <property type="component" value="Unassembled WGS sequence"/>
</dbReference>
<protein>
    <submittedName>
        <fullName evidence="2">Uncharacterized protein</fullName>
    </submittedName>
</protein>
<evidence type="ECO:0000256" key="1">
    <source>
        <dbReference type="SAM" id="MobiDB-lite"/>
    </source>
</evidence>
<accession>A0A1D2JDC8</accession>